<protein>
    <submittedName>
        <fullName evidence="2">NAD-dependent epimerase</fullName>
    </submittedName>
</protein>
<dbReference type="InterPro" id="IPR036291">
    <property type="entry name" value="NAD(P)-bd_dom_sf"/>
</dbReference>
<dbReference type="RefSeq" id="WP_081154160.1">
    <property type="nucleotide sequence ID" value="NZ_LVYD01000073.1"/>
</dbReference>
<evidence type="ECO:0000313" key="3">
    <source>
        <dbReference type="Proteomes" id="UP000192796"/>
    </source>
</evidence>
<evidence type="ECO:0000313" key="2">
    <source>
        <dbReference type="EMBL" id="OQP59732.1"/>
    </source>
</evidence>
<proteinExistence type="predicted"/>
<dbReference type="InterPro" id="IPR050177">
    <property type="entry name" value="Lipid_A_modif_metabolic_enz"/>
</dbReference>
<accession>A0A1V9FN19</accession>
<dbReference type="Gene3D" id="3.40.50.720">
    <property type="entry name" value="NAD(P)-binding Rossmann-like Domain"/>
    <property type="match status" value="1"/>
</dbReference>
<dbReference type="OrthoDB" id="9801056at2"/>
<dbReference type="AlphaFoldDB" id="A0A1V9FN19"/>
<dbReference type="EMBL" id="LVYD01000073">
    <property type="protein sequence ID" value="OQP59732.1"/>
    <property type="molecule type" value="Genomic_DNA"/>
</dbReference>
<comment type="caution">
    <text evidence="2">The sequence shown here is derived from an EMBL/GenBank/DDBJ whole genome shotgun (WGS) entry which is preliminary data.</text>
</comment>
<dbReference type="InterPro" id="IPR001509">
    <property type="entry name" value="Epimerase_deHydtase"/>
</dbReference>
<name>A0A1V9FN19_9BACT</name>
<reference evidence="2 3" key="1">
    <citation type="submission" date="2016-03" db="EMBL/GenBank/DDBJ databases">
        <title>Niastella vici sp. nov., isolated from farmland soil.</title>
        <authorList>
            <person name="Chen L."/>
            <person name="Wang D."/>
            <person name="Yang S."/>
            <person name="Wang G."/>
        </authorList>
    </citation>
    <scope>NUCLEOTIDE SEQUENCE [LARGE SCALE GENOMIC DNA]</scope>
    <source>
        <strain evidence="2 3">DJ57</strain>
    </source>
</reference>
<dbReference type="SUPFAM" id="SSF51735">
    <property type="entry name" value="NAD(P)-binding Rossmann-fold domains"/>
    <property type="match status" value="1"/>
</dbReference>
<feature type="domain" description="NAD-dependent epimerase/dehydratase" evidence="1">
    <location>
        <begin position="3"/>
        <end position="215"/>
    </location>
</feature>
<gene>
    <name evidence="2" type="ORF">A3860_36230</name>
</gene>
<keyword evidence="3" id="KW-1185">Reference proteome</keyword>
<dbReference type="Proteomes" id="UP000192796">
    <property type="component" value="Unassembled WGS sequence"/>
</dbReference>
<dbReference type="PANTHER" id="PTHR43245:SF54">
    <property type="entry name" value="BLL0593 PROTEIN"/>
    <property type="match status" value="1"/>
</dbReference>
<evidence type="ECO:0000259" key="1">
    <source>
        <dbReference type="Pfam" id="PF01370"/>
    </source>
</evidence>
<organism evidence="2 3">
    <name type="scientific">Niastella vici</name>
    <dbReference type="NCBI Taxonomy" id="1703345"/>
    <lineage>
        <taxon>Bacteria</taxon>
        <taxon>Pseudomonadati</taxon>
        <taxon>Bacteroidota</taxon>
        <taxon>Chitinophagia</taxon>
        <taxon>Chitinophagales</taxon>
        <taxon>Chitinophagaceae</taxon>
        <taxon>Niastella</taxon>
    </lineage>
</organism>
<sequence>MKVLVTGSAGHLGEALVRTLQEMKYEVAGIDILPSPFTTHTGSITDRDFVKQCMTGVNVVLHTATLHKPHVATHTPQQFVDTNITGTLNLLQEAVAAGVHSFVFTSTTSTFGDALVPPAGAPAAWITEEVTPVPKNIYGVTKTAAENLCQLYFRNFGLPVIILRTSRFFPEEDDNRKMRSIYSDINLKLNEFLYRRVEIEDVVSAHLAAMQQAKAIGFGTYIISATTPFTPADGWDLRVHAREVVKRLVPECVDLYEQRGWQLFPSIDRVYVNERARNELGWQPKYDFKYMLQHIKATNDLRSPLAIQIGVKGYHPEKFTDGPFPVLE</sequence>
<dbReference type="Pfam" id="PF01370">
    <property type="entry name" value="Epimerase"/>
    <property type="match status" value="1"/>
</dbReference>
<dbReference type="STRING" id="1703345.A3860_36230"/>
<dbReference type="PANTHER" id="PTHR43245">
    <property type="entry name" value="BIFUNCTIONAL POLYMYXIN RESISTANCE PROTEIN ARNA"/>
    <property type="match status" value="1"/>
</dbReference>